<comment type="caution">
    <text evidence="2">The sequence shown here is derived from an EMBL/GenBank/DDBJ whole genome shotgun (WGS) entry which is preliminary data.</text>
</comment>
<dbReference type="AlphaFoldDB" id="A0ABD1KXE2"/>
<proteinExistence type="predicted"/>
<name>A0ABD1KXE2_9TELE</name>
<protein>
    <submittedName>
        <fullName evidence="2">Uncharacterized protein</fullName>
    </submittedName>
</protein>
<evidence type="ECO:0000313" key="2">
    <source>
        <dbReference type="EMBL" id="KAL2103837.1"/>
    </source>
</evidence>
<feature type="region of interest" description="Disordered" evidence="1">
    <location>
        <begin position="370"/>
        <end position="402"/>
    </location>
</feature>
<evidence type="ECO:0000256" key="1">
    <source>
        <dbReference type="SAM" id="MobiDB-lite"/>
    </source>
</evidence>
<organism evidence="2 3">
    <name type="scientific">Coilia grayii</name>
    <name type="common">Gray's grenadier anchovy</name>
    <dbReference type="NCBI Taxonomy" id="363190"/>
    <lineage>
        <taxon>Eukaryota</taxon>
        <taxon>Metazoa</taxon>
        <taxon>Chordata</taxon>
        <taxon>Craniata</taxon>
        <taxon>Vertebrata</taxon>
        <taxon>Euteleostomi</taxon>
        <taxon>Actinopterygii</taxon>
        <taxon>Neopterygii</taxon>
        <taxon>Teleostei</taxon>
        <taxon>Clupei</taxon>
        <taxon>Clupeiformes</taxon>
        <taxon>Clupeoidei</taxon>
        <taxon>Engraulidae</taxon>
        <taxon>Coilinae</taxon>
        <taxon>Coilia</taxon>
    </lineage>
</organism>
<accession>A0ABD1KXE2</accession>
<feature type="compositionally biased region" description="Basic and acidic residues" evidence="1">
    <location>
        <begin position="374"/>
        <end position="394"/>
    </location>
</feature>
<reference evidence="2 3" key="1">
    <citation type="submission" date="2024-09" db="EMBL/GenBank/DDBJ databases">
        <title>A chromosome-level genome assembly of Gray's grenadier anchovy, Coilia grayii.</title>
        <authorList>
            <person name="Fu Z."/>
        </authorList>
    </citation>
    <scope>NUCLEOTIDE SEQUENCE [LARGE SCALE GENOMIC DNA]</scope>
    <source>
        <strain evidence="2">G4</strain>
        <tissue evidence="2">Muscle</tissue>
    </source>
</reference>
<keyword evidence="3" id="KW-1185">Reference proteome</keyword>
<sequence>MAFCPKTFNWNGSYIGTEHQAHSERVRSYLNTAEDMNMAPYWKPQSKHPYHYVRATRFSASRYWKESKNWQAVAQEQYSGVTKLLTSAPQTLRFVGNFHPQSTSSQVAPTRPVVTPVGKEERLTFVGNFTHPPHVIQDQLITLLNHRQAPVSGSTAIHGVSYTQKSLPNLTLLQRGNCGIMHHTGPSTTVNVQMPAQQQQLQSVPATHQRQAHALPHMGTTCLSTVPSAQTVESLRNVKNLVTTPDDTAALLRALGPLKFVGNVSLPAEVLRSQQHNMTLKPTQVPASMTLEGIMAPRVNPIPSTSAAPVSVSTAAFGGAPTLSQTSSFRYTREEYLKMMEHHSYMASHYRELKSRAENMPQMMMMQSVSPTELQRKTGGVHDRSWDEETRSGDDGTGGIVLPDDAVEKLDAIPGILDLAREMGFLTLC</sequence>
<dbReference type="EMBL" id="JBHFQA010000001">
    <property type="protein sequence ID" value="KAL2103837.1"/>
    <property type="molecule type" value="Genomic_DNA"/>
</dbReference>
<evidence type="ECO:0000313" key="3">
    <source>
        <dbReference type="Proteomes" id="UP001591681"/>
    </source>
</evidence>
<dbReference type="Proteomes" id="UP001591681">
    <property type="component" value="Unassembled WGS sequence"/>
</dbReference>
<gene>
    <name evidence="2" type="ORF">ACEWY4_000705</name>
</gene>